<keyword evidence="8 10" id="KW-0012">Acyltransferase</keyword>
<feature type="transmembrane region" description="Helical" evidence="10">
    <location>
        <begin position="280"/>
        <end position="303"/>
    </location>
</feature>
<keyword evidence="7" id="KW-0449">Lipoprotein</keyword>
<evidence type="ECO:0000256" key="7">
    <source>
        <dbReference type="ARBA" id="ARBA00023288"/>
    </source>
</evidence>
<comment type="catalytic activity">
    <reaction evidence="9 10">
        <text>L-cysteinyl-[protein] + hexadecanoyl-CoA = S-hexadecanoyl-L-cysteinyl-[protein] + CoA</text>
        <dbReference type="Rhea" id="RHEA:36683"/>
        <dbReference type="Rhea" id="RHEA-COMP:10131"/>
        <dbReference type="Rhea" id="RHEA-COMP:11032"/>
        <dbReference type="ChEBI" id="CHEBI:29950"/>
        <dbReference type="ChEBI" id="CHEBI:57287"/>
        <dbReference type="ChEBI" id="CHEBI:57379"/>
        <dbReference type="ChEBI" id="CHEBI:74151"/>
        <dbReference type="EC" id="2.3.1.225"/>
    </reaction>
</comment>
<evidence type="ECO:0000256" key="1">
    <source>
        <dbReference type="ARBA" id="ARBA00004141"/>
    </source>
</evidence>
<dbReference type="InterPro" id="IPR039859">
    <property type="entry name" value="PFA4/ZDH16/20/ERF2-like"/>
</dbReference>
<dbReference type="EMBL" id="MU007194">
    <property type="protein sequence ID" value="KAF2415594.1"/>
    <property type="molecule type" value="Genomic_DNA"/>
</dbReference>
<keyword evidence="4 10" id="KW-1133">Transmembrane helix</keyword>
<proteinExistence type="inferred from homology"/>
<feature type="domain" description="Palmitoyltransferase DHHC" evidence="12">
    <location>
        <begin position="156"/>
        <end position="313"/>
    </location>
</feature>
<feature type="transmembrane region" description="Helical" evidence="10">
    <location>
        <begin position="203"/>
        <end position="223"/>
    </location>
</feature>
<dbReference type="PANTHER" id="PTHR22883:SF480">
    <property type="entry name" value="PALMITOYLTRANSFERASE SWF1"/>
    <property type="match status" value="1"/>
</dbReference>
<comment type="domain">
    <text evidence="10">The DHHC domain is required for palmitoyltransferase activity.</text>
</comment>
<evidence type="ECO:0000256" key="8">
    <source>
        <dbReference type="ARBA" id="ARBA00023315"/>
    </source>
</evidence>
<dbReference type="GO" id="GO:0005783">
    <property type="term" value="C:endoplasmic reticulum"/>
    <property type="evidence" value="ECO:0007669"/>
    <property type="project" value="TreeGrafter"/>
</dbReference>
<evidence type="ECO:0000256" key="3">
    <source>
        <dbReference type="ARBA" id="ARBA00022692"/>
    </source>
</evidence>
<evidence type="ECO:0000256" key="9">
    <source>
        <dbReference type="ARBA" id="ARBA00048048"/>
    </source>
</evidence>
<feature type="region of interest" description="Disordered" evidence="11">
    <location>
        <begin position="342"/>
        <end position="372"/>
    </location>
</feature>
<dbReference type="Pfam" id="PF01529">
    <property type="entry name" value="DHHC"/>
    <property type="match status" value="1"/>
</dbReference>
<keyword evidence="6" id="KW-0564">Palmitate</keyword>
<organism evidence="13 14">
    <name type="scientific">Tothia fuscella</name>
    <dbReference type="NCBI Taxonomy" id="1048955"/>
    <lineage>
        <taxon>Eukaryota</taxon>
        <taxon>Fungi</taxon>
        <taxon>Dikarya</taxon>
        <taxon>Ascomycota</taxon>
        <taxon>Pezizomycotina</taxon>
        <taxon>Dothideomycetes</taxon>
        <taxon>Pleosporomycetidae</taxon>
        <taxon>Venturiales</taxon>
        <taxon>Cylindrosympodiaceae</taxon>
        <taxon>Tothia</taxon>
    </lineage>
</organism>
<dbReference type="GO" id="GO:0005794">
    <property type="term" value="C:Golgi apparatus"/>
    <property type="evidence" value="ECO:0007669"/>
    <property type="project" value="TreeGrafter"/>
</dbReference>
<dbReference type="GO" id="GO:0006612">
    <property type="term" value="P:protein targeting to membrane"/>
    <property type="evidence" value="ECO:0007669"/>
    <property type="project" value="TreeGrafter"/>
</dbReference>
<keyword evidence="5 10" id="KW-0472">Membrane</keyword>
<dbReference type="InterPro" id="IPR001594">
    <property type="entry name" value="Palmitoyltrfase_DHHC"/>
</dbReference>
<dbReference type="GO" id="GO:0016020">
    <property type="term" value="C:membrane"/>
    <property type="evidence" value="ECO:0007669"/>
    <property type="project" value="UniProtKB-SubCell"/>
</dbReference>
<evidence type="ECO:0000259" key="12">
    <source>
        <dbReference type="Pfam" id="PF01529"/>
    </source>
</evidence>
<dbReference type="GO" id="GO:0019706">
    <property type="term" value="F:protein-cysteine S-palmitoyltransferase activity"/>
    <property type="evidence" value="ECO:0007669"/>
    <property type="project" value="UniProtKB-EC"/>
</dbReference>
<evidence type="ECO:0000256" key="6">
    <source>
        <dbReference type="ARBA" id="ARBA00023139"/>
    </source>
</evidence>
<keyword evidence="2 10" id="KW-0808">Transferase</keyword>
<dbReference type="EC" id="2.3.1.225" evidence="10"/>
<feature type="transmembrane region" description="Helical" evidence="10">
    <location>
        <begin position="6"/>
        <end position="24"/>
    </location>
</feature>
<feature type="transmembrane region" description="Helical" evidence="10">
    <location>
        <begin position="79"/>
        <end position="97"/>
    </location>
</feature>
<comment type="subcellular location">
    <subcellularLocation>
        <location evidence="1">Membrane</location>
        <topology evidence="1">Multi-pass membrane protein</topology>
    </subcellularLocation>
</comment>
<evidence type="ECO:0000313" key="14">
    <source>
        <dbReference type="Proteomes" id="UP000800235"/>
    </source>
</evidence>
<sequence length="437" mass="50018">MGAIRNIAIFVLVVSFVTFVAFFGRLPAFRNTPIGALHRVIWVHIPNFLRRIDAVLTGNRLSSSLSRFGNYMLYEKHPIVIYFFLGLVTGSASLFIPPTWPYLSLPQKSLLFLLLPCPYIFTYLSQLSHTKSPHLINHTTNAQHMHHYPFDHILYHPNNICRTCELPKPARSKHCSLCGTCVARSDHHCIWVNNCVGMGNYKYFLSLLLTTSLLLFYGTYLAWTTLAPEVRSHFQTYPDWHRGSFDDATDLLGRFMGKFEKWTDALNTAFMVGGLARGGVGLLASLTALLPLGLLAYHIYLIWAGMTTNESGKWADWRDDMHDGLVFMADIKPEFVYGATNPISQHNTHSRNEQTNGTPSESTNHTHQAHRQDDYTWPVRSRQFLVRTNDGQSPRDVPPHIGHIIIDGSWRRCWHLRDVENIYDGGFWNNLVEVLRY</sequence>
<reference evidence="13" key="1">
    <citation type="journal article" date="2020" name="Stud. Mycol.">
        <title>101 Dothideomycetes genomes: a test case for predicting lifestyles and emergence of pathogens.</title>
        <authorList>
            <person name="Haridas S."/>
            <person name="Albert R."/>
            <person name="Binder M."/>
            <person name="Bloem J."/>
            <person name="Labutti K."/>
            <person name="Salamov A."/>
            <person name="Andreopoulos B."/>
            <person name="Baker S."/>
            <person name="Barry K."/>
            <person name="Bills G."/>
            <person name="Bluhm B."/>
            <person name="Cannon C."/>
            <person name="Castanera R."/>
            <person name="Culley D."/>
            <person name="Daum C."/>
            <person name="Ezra D."/>
            <person name="Gonzalez J."/>
            <person name="Henrissat B."/>
            <person name="Kuo A."/>
            <person name="Liang C."/>
            <person name="Lipzen A."/>
            <person name="Lutzoni F."/>
            <person name="Magnuson J."/>
            <person name="Mondo S."/>
            <person name="Nolan M."/>
            <person name="Ohm R."/>
            <person name="Pangilinan J."/>
            <person name="Park H.-J."/>
            <person name="Ramirez L."/>
            <person name="Alfaro M."/>
            <person name="Sun H."/>
            <person name="Tritt A."/>
            <person name="Yoshinaga Y."/>
            <person name="Zwiers L.-H."/>
            <person name="Turgeon B."/>
            <person name="Goodwin S."/>
            <person name="Spatafora J."/>
            <person name="Crous P."/>
            <person name="Grigoriev I."/>
        </authorList>
    </citation>
    <scope>NUCLEOTIDE SEQUENCE</scope>
    <source>
        <strain evidence="13">CBS 130266</strain>
    </source>
</reference>
<dbReference type="Proteomes" id="UP000800235">
    <property type="component" value="Unassembled WGS sequence"/>
</dbReference>
<evidence type="ECO:0000256" key="4">
    <source>
        <dbReference type="ARBA" id="ARBA00022989"/>
    </source>
</evidence>
<gene>
    <name evidence="13" type="ORF">EJ08DRAFT_739724</name>
</gene>
<dbReference type="AlphaFoldDB" id="A0A9P4NDT1"/>
<evidence type="ECO:0000256" key="5">
    <source>
        <dbReference type="ARBA" id="ARBA00023136"/>
    </source>
</evidence>
<evidence type="ECO:0000256" key="10">
    <source>
        <dbReference type="RuleBase" id="RU079119"/>
    </source>
</evidence>
<dbReference type="OrthoDB" id="9909019at2759"/>
<name>A0A9P4NDT1_9PEZI</name>
<comment type="caution">
    <text evidence="13">The sequence shown here is derived from an EMBL/GenBank/DDBJ whole genome shotgun (WGS) entry which is preliminary data.</text>
</comment>
<evidence type="ECO:0000256" key="2">
    <source>
        <dbReference type="ARBA" id="ARBA00022679"/>
    </source>
</evidence>
<accession>A0A9P4NDT1</accession>
<keyword evidence="3 10" id="KW-0812">Transmembrane</keyword>
<dbReference type="PROSITE" id="PS50216">
    <property type="entry name" value="DHHC"/>
    <property type="match status" value="1"/>
</dbReference>
<comment type="similarity">
    <text evidence="10">Belongs to the DHHC palmitoyltransferase family.</text>
</comment>
<dbReference type="PANTHER" id="PTHR22883">
    <property type="entry name" value="ZINC FINGER DHHC DOMAIN CONTAINING PROTEIN"/>
    <property type="match status" value="1"/>
</dbReference>
<evidence type="ECO:0000313" key="13">
    <source>
        <dbReference type="EMBL" id="KAF2415594.1"/>
    </source>
</evidence>
<keyword evidence="14" id="KW-1185">Reference proteome</keyword>
<feature type="compositionally biased region" description="Polar residues" evidence="11">
    <location>
        <begin position="342"/>
        <end position="366"/>
    </location>
</feature>
<protein>
    <recommendedName>
        <fullName evidence="10">Palmitoyltransferase</fullName>
        <ecNumber evidence="10">2.3.1.225</ecNumber>
    </recommendedName>
</protein>
<evidence type="ECO:0000256" key="11">
    <source>
        <dbReference type="SAM" id="MobiDB-lite"/>
    </source>
</evidence>